<protein>
    <submittedName>
        <fullName evidence="1">DNA-binding protein</fullName>
    </submittedName>
</protein>
<evidence type="ECO:0000313" key="1">
    <source>
        <dbReference type="EMBL" id="QBA20992.1"/>
    </source>
</evidence>
<dbReference type="EMBL" id="CP035532">
    <property type="protein sequence ID" value="QBA20992.1"/>
    <property type="molecule type" value="Genomic_DNA"/>
</dbReference>
<dbReference type="PANTHER" id="PTHR34585:SF22">
    <property type="entry name" value="HELIX-TURN-HELIX DOMAIN-CONTAINING PROTEIN"/>
    <property type="match status" value="1"/>
</dbReference>
<sequence>MDTITKNDLTALRNLIVSDIENLLKSKPANSREDEEFGWMRSKVIRRKLNISASTLQNLRITGKIRFKKLLGSYYYNCDDLQHLFDYEKE</sequence>
<organism evidence="1">
    <name type="scientific">Chryseobacterium indologenes</name>
    <name type="common">Flavobacterium indologenes</name>
    <dbReference type="NCBI Taxonomy" id="253"/>
    <lineage>
        <taxon>Bacteria</taxon>
        <taxon>Pseudomonadati</taxon>
        <taxon>Bacteroidota</taxon>
        <taxon>Flavobacteriia</taxon>
        <taxon>Flavobacteriales</taxon>
        <taxon>Weeksellaceae</taxon>
        <taxon>Chryseobacterium group</taxon>
        <taxon>Chryseobacterium</taxon>
    </lineage>
</organism>
<keyword evidence="1" id="KW-0238">DNA-binding</keyword>
<dbReference type="PANTHER" id="PTHR34585">
    <property type="match status" value="1"/>
</dbReference>
<proteinExistence type="predicted"/>
<accession>A0A411DKT5</accession>
<name>A0A411DKT5_CHRID</name>
<reference evidence="1" key="1">
    <citation type="submission" date="2019-01" db="EMBL/GenBank/DDBJ databases">
        <title>Whole Genome Sequencing for Putative Detection of Antimicrobial Resistance and Potential Virulence Factors in Chryseobacterium indologenes isolated from Nile Tilapia in Tanzania.</title>
        <authorList>
            <person name="Mwega E."/>
            <person name="Mutoloki S."/>
            <person name="Mugimba K."/>
            <person name="Colquhoun D."/>
            <person name="Mdegela R."/>
            <person name="Evensen O."/>
            <person name="Wasteson Y."/>
        </authorList>
    </citation>
    <scope>NUCLEOTIDE SEQUENCE [LARGE SCALE GENOMIC DNA]</scope>
    <source>
        <strain evidence="1">StR 01</strain>
    </source>
</reference>
<gene>
    <name evidence="1" type="ORF">EU348_07225</name>
</gene>
<dbReference type="GO" id="GO:0003677">
    <property type="term" value="F:DNA binding"/>
    <property type="evidence" value="ECO:0007669"/>
    <property type="project" value="UniProtKB-KW"/>
</dbReference>
<dbReference type="AlphaFoldDB" id="A0A411DKT5"/>